<dbReference type="InterPro" id="IPR028362">
    <property type="entry name" value="AlgI"/>
</dbReference>
<evidence type="ECO:0000313" key="11">
    <source>
        <dbReference type="EMBL" id="MBS2096660.1"/>
    </source>
</evidence>
<dbReference type="PIRSF" id="PIRSF500217">
    <property type="entry name" value="AlgI"/>
    <property type="match status" value="1"/>
</dbReference>
<keyword evidence="8 9" id="KW-0012">Acyltransferase</keyword>
<evidence type="ECO:0000256" key="2">
    <source>
        <dbReference type="ARBA" id="ARBA00010323"/>
    </source>
</evidence>
<feature type="transmembrane region" description="Helical" evidence="10">
    <location>
        <begin position="178"/>
        <end position="197"/>
    </location>
</feature>
<evidence type="ECO:0000256" key="10">
    <source>
        <dbReference type="SAM" id="Phobius"/>
    </source>
</evidence>
<feature type="transmembrane region" description="Helical" evidence="10">
    <location>
        <begin position="92"/>
        <end position="114"/>
    </location>
</feature>
<dbReference type="RefSeq" id="WP_212211924.1">
    <property type="nucleotide sequence ID" value="NZ_JAGUCO010000001.1"/>
</dbReference>
<dbReference type="PANTHER" id="PTHR13285">
    <property type="entry name" value="ACYLTRANSFERASE"/>
    <property type="match status" value="1"/>
</dbReference>
<keyword evidence="6 10" id="KW-1133">Transmembrane helix</keyword>
<comment type="subcellular location">
    <subcellularLocation>
        <location evidence="1">Cell membrane</location>
        <topology evidence="1">Multi-pass membrane protein</topology>
    </subcellularLocation>
</comment>
<gene>
    <name evidence="11" type="ORF">KEM10_00135</name>
</gene>
<evidence type="ECO:0000256" key="1">
    <source>
        <dbReference type="ARBA" id="ARBA00004651"/>
    </source>
</evidence>
<name>A0ABS5JP42_9BACT</name>
<evidence type="ECO:0000256" key="9">
    <source>
        <dbReference type="PIRNR" id="PIRNR016636"/>
    </source>
</evidence>
<keyword evidence="12" id="KW-1185">Reference proteome</keyword>
<accession>A0ABS5JP42</accession>
<evidence type="ECO:0000256" key="7">
    <source>
        <dbReference type="ARBA" id="ARBA00023136"/>
    </source>
</evidence>
<dbReference type="InterPro" id="IPR004299">
    <property type="entry name" value="MBOAT_fam"/>
</dbReference>
<comment type="caution">
    <text evidence="11">The sequence shown here is derived from an EMBL/GenBank/DDBJ whole genome shotgun (WGS) entry which is preliminary data.</text>
</comment>
<evidence type="ECO:0000313" key="12">
    <source>
        <dbReference type="Proteomes" id="UP000708576"/>
    </source>
</evidence>
<dbReference type="PIRSF" id="PIRSF016636">
    <property type="entry name" value="AlgI_DltB"/>
    <property type="match status" value="1"/>
</dbReference>
<dbReference type="PANTHER" id="PTHR13285:SF23">
    <property type="entry name" value="TEICHOIC ACID D-ALANYLTRANSFERASE"/>
    <property type="match status" value="1"/>
</dbReference>
<keyword evidence="3 9" id="KW-1003">Cell membrane</keyword>
<feature type="transmembrane region" description="Helical" evidence="10">
    <location>
        <begin position="148"/>
        <end position="166"/>
    </location>
</feature>
<feature type="transmembrane region" description="Helical" evidence="10">
    <location>
        <begin position="389"/>
        <end position="407"/>
    </location>
</feature>
<dbReference type="EMBL" id="JAGUCO010000001">
    <property type="protein sequence ID" value="MBS2096660.1"/>
    <property type="molecule type" value="Genomic_DNA"/>
</dbReference>
<protein>
    <submittedName>
        <fullName evidence="11">MBOAT family protein</fullName>
    </submittedName>
</protein>
<feature type="transmembrane region" description="Helical" evidence="10">
    <location>
        <begin position="14"/>
        <end position="33"/>
    </location>
</feature>
<evidence type="ECO:0000256" key="3">
    <source>
        <dbReference type="ARBA" id="ARBA00022475"/>
    </source>
</evidence>
<dbReference type="Proteomes" id="UP000708576">
    <property type="component" value="Unassembled WGS sequence"/>
</dbReference>
<evidence type="ECO:0000256" key="4">
    <source>
        <dbReference type="ARBA" id="ARBA00022679"/>
    </source>
</evidence>
<feature type="transmembrane region" description="Helical" evidence="10">
    <location>
        <begin position="359"/>
        <end position="377"/>
    </location>
</feature>
<feature type="transmembrane region" description="Helical" evidence="10">
    <location>
        <begin position="217"/>
        <end position="235"/>
    </location>
</feature>
<dbReference type="InterPro" id="IPR051085">
    <property type="entry name" value="MB_O-acyltransferase"/>
</dbReference>
<dbReference type="Pfam" id="PF03062">
    <property type="entry name" value="MBOAT"/>
    <property type="match status" value="1"/>
</dbReference>
<evidence type="ECO:0000256" key="8">
    <source>
        <dbReference type="ARBA" id="ARBA00023315"/>
    </source>
</evidence>
<feature type="transmembrane region" description="Helical" evidence="10">
    <location>
        <begin position="247"/>
        <end position="268"/>
    </location>
</feature>
<feature type="transmembrane region" description="Helical" evidence="10">
    <location>
        <begin position="466"/>
        <end position="486"/>
    </location>
</feature>
<keyword evidence="5 10" id="KW-0812">Transmembrane</keyword>
<reference evidence="11 12" key="1">
    <citation type="journal article" date="2015" name="Int. J. Syst. Evol. Microbiol.">
        <title>Carboxylicivirga linearis sp. nov., isolated from a sea cucumber culture pond.</title>
        <authorList>
            <person name="Wang F.Q."/>
            <person name="Zhou Y.X."/>
            <person name="Lin X.Z."/>
            <person name="Chen G.J."/>
            <person name="Du Z.J."/>
        </authorList>
    </citation>
    <scope>NUCLEOTIDE SEQUENCE [LARGE SCALE GENOMIC DNA]</scope>
    <source>
        <strain evidence="11 12">FB218</strain>
    </source>
</reference>
<keyword evidence="7 9" id="KW-0472">Membrane</keyword>
<feature type="transmembrane region" description="Helical" evidence="10">
    <location>
        <begin position="435"/>
        <end position="454"/>
    </location>
</feature>
<evidence type="ECO:0000256" key="6">
    <source>
        <dbReference type="ARBA" id="ARBA00022989"/>
    </source>
</evidence>
<keyword evidence="4 9" id="KW-0808">Transferase</keyword>
<feature type="transmembrane region" description="Helical" evidence="10">
    <location>
        <begin position="335"/>
        <end position="353"/>
    </location>
</feature>
<evidence type="ECO:0000256" key="5">
    <source>
        <dbReference type="ARBA" id="ARBA00022692"/>
    </source>
</evidence>
<organism evidence="11 12">
    <name type="scientific">Carboxylicivirga linearis</name>
    <dbReference type="NCBI Taxonomy" id="1628157"/>
    <lineage>
        <taxon>Bacteria</taxon>
        <taxon>Pseudomonadati</taxon>
        <taxon>Bacteroidota</taxon>
        <taxon>Bacteroidia</taxon>
        <taxon>Marinilabiliales</taxon>
        <taxon>Marinilabiliaceae</taxon>
        <taxon>Carboxylicivirga</taxon>
    </lineage>
</organism>
<sequence>MEKLIQWLESQSDLFLFTQTGFWAFFAIVLLVNMLVCKNRILRSGFLFVASLYFYFKTGGYFFSLLILSTIVDYFIGLLLGKFHKKMVRKLLVMISLLVNLSVLAYFKYTYFIADVISAISHKPIDVVDYLAQWINQVSGTQFDINSITLPVGISFFTFQTISYTIDVYRRELKPVTNIIDFGFYVSFFPQLIAGPIVRARSFIPQIYRRFVLSEKWMWWAFLLILGGLFKKMVISDYISVNFVDRVFQHPISYSGFEVLLAVYGYALQIYCDFSGYTDIALGVALLLGFRLPVNFNHPYQAVSIRDFWRRWHISLSSWLRDYLYIPLGGNKGNALRTGFNLMITMLLGGLWHGAALKFVVWGALHGMALVINRVVLSVWKASRNKVRLFAGWFITFHFVVLTWIVFRVDSLENAEILISRLFRAFSPNSFSDVVFSQTYLFILILLGFILHFIPARWHHRFKLVFIKLPLIVKIIVAASMVFIIIQMHQSDVLPFIYFRF</sequence>
<comment type="similarity">
    <text evidence="2 9">Belongs to the membrane-bound acyltransferase family.</text>
</comment>
<proteinExistence type="inferred from homology"/>
<dbReference type="InterPro" id="IPR024194">
    <property type="entry name" value="Ac/AlaTfrase_AlgI/DltB"/>
</dbReference>